<reference evidence="3" key="1">
    <citation type="journal article" date="2023" name="G3 (Bethesda)">
        <title>A reference genome for the long-term kleptoplast-retaining sea slug Elysia crispata morphotype clarki.</title>
        <authorList>
            <person name="Eastman K.E."/>
            <person name="Pendleton A.L."/>
            <person name="Shaikh M.A."/>
            <person name="Suttiyut T."/>
            <person name="Ogas R."/>
            <person name="Tomko P."/>
            <person name="Gavelis G."/>
            <person name="Widhalm J.R."/>
            <person name="Wisecaver J.H."/>
        </authorList>
    </citation>
    <scope>NUCLEOTIDE SEQUENCE</scope>
    <source>
        <strain evidence="3">ECLA1</strain>
    </source>
</reference>
<sequence length="322" mass="35050">MQSLDITPNYPESRSVSFTSDRTLERSTQPRPPELTKHPTSGADVTMSRTTRFFMARCRVLTLTATSTLGVFYALFLLYLMTSGVTTNNNYDPTRREDLRYAALKEQNVSFVALLAKTGPNGDSQPAPAVAPAASVSWCLIPERNLGPFLKSLLCVLTSSGSHCELESNEFPVKVLTSSGSNCELESNEFPVKVLTSSGSHCELESNEFLLKVLTSSGSHCELESNEFPVKVLTSSGSNCELESNEFPVKVLTSSGSHCELESNEFLLKVLTSSGSHCELESNGTKTTDQPLLLAAADDNHKHDTFYDKSTEQPGKLKSSAV</sequence>
<feature type="region of interest" description="Disordered" evidence="1">
    <location>
        <begin position="1"/>
        <end position="44"/>
    </location>
</feature>
<gene>
    <name evidence="3" type="ORF">RRG08_013496</name>
</gene>
<evidence type="ECO:0000313" key="4">
    <source>
        <dbReference type="Proteomes" id="UP001283361"/>
    </source>
</evidence>
<dbReference type="Proteomes" id="UP001283361">
    <property type="component" value="Unassembled WGS sequence"/>
</dbReference>
<proteinExistence type="predicted"/>
<name>A0AAE1CQF9_9GAST</name>
<organism evidence="3 4">
    <name type="scientific">Elysia crispata</name>
    <name type="common">lettuce slug</name>
    <dbReference type="NCBI Taxonomy" id="231223"/>
    <lineage>
        <taxon>Eukaryota</taxon>
        <taxon>Metazoa</taxon>
        <taxon>Spiralia</taxon>
        <taxon>Lophotrochozoa</taxon>
        <taxon>Mollusca</taxon>
        <taxon>Gastropoda</taxon>
        <taxon>Heterobranchia</taxon>
        <taxon>Euthyneura</taxon>
        <taxon>Panpulmonata</taxon>
        <taxon>Sacoglossa</taxon>
        <taxon>Placobranchoidea</taxon>
        <taxon>Plakobranchidae</taxon>
        <taxon>Elysia</taxon>
    </lineage>
</organism>
<evidence type="ECO:0000256" key="1">
    <source>
        <dbReference type="SAM" id="MobiDB-lite"/>
    </source>
</evidence>
<comment type="caution">
    <text evidence="3">The sequence shown here is derived from an EMBL/GenBank/DDBJ whole genome shotgun (WGS) entry which is preliminary data.</text>
</comment>
<keyword evidence="2" id="KW-0472">Membrane</keyword>
<keyword evidence="4" id="KW-1185">Reference proteome</keyword>
<evidence type="ECO:0000313" key="3">
    <source>
        <dbReference type="EMBL" id="KAK3728770.1"/>
    </source>
</evidence>
<keyword evidence="2" id="KW-0812">Transmembrane</keyword>
<feature type="transmembrane region" description="Helical" evidence="2">
    <location>
        <begin position="60"/>
        <end position="81"/>
    </location>
</feature>
<evidence type="ECO:0000256" key="2">
    <source>
        <dbReference type="SAM" id="Phobius"/>
    </source>
</evidence>
<accession>A0AAE1CQF9</accession>
<dbReference type="AlphaFoldDB" id="A0AAE1CQF9"/>
<keyword evidence="2" id="KW-1133">Transmembrane helix</keyword>
<protein>
    <submittedName>
        <fullName evidence="3">Uncharacterized protein</fullName>
    </submittedName>
</protein>
<feature type="compositionally biased region" description="Polar residues" evidence="1">
    <location>
        <begin position="1"/>
        <end position="29"/>
    </location>
</feature>
<dbReference type="EMBL" id="JAWDGP010007172">
    <property type="protein sequence ID" value="KAK3728770.1"/>
    <property type="molecule type" value="Genomic_DNA"/>
</dbReference>